<organism evidence="1 2">
    <name type="scientific">Pandoraea oxalativorans</name>
    <dbReference type="NCBI Taxonomy" id="573737"/>
    <lineage>
        <taxon>Bacteria</taxon>
        <taxon>Pseudomonadati</taxon>
        <taxon>Pseudomonadota</taxon>
        <taxon>Betaproteobacteria</taxon>
        <taxon>Burkholderiales</taxon>
        <taxon>Burkholderiaceae</taxon>
        <taxon>Pandoraea</taxon>
    </lineage>
</organism>
<dbReference type="KEGG" id="pox:MB84_29800"/>
<reference evidence="1" key="1">
    <citation type="submission" date="2016-06" db="EMBL/GenBank/DDBJ databases">
        <title>Pandoraea oxalativorans DSM 23570 Genome Sequencing.</title>
        <authorList>
            <person name="Ee R."/>
            <person name="Lim Y.-L."/>
            <person name="Yong D."/>
            <person name="Yin W.-F."/>
            <person name="Chan K.-G."/>
        </authorList>
    </citation>
    <scope>NUCLEOTIDE SEQUENCE</scope>
    <source>
        <strain evidence="1">DSM 23570</strain>
        <plasmid evidence="1">pPO70-2</plasmid>
    </source>
</reference>
<accession>A0A0G3IEI2</accession>
<dbReference type="AlphaFoldDB" id="A0A0G3IEI2"/>
<proteinExistence type="predicted"/>
<sequence>MKRQIFGRKAGSGVEMTLLISSDGATSGGRPADPGRLHEAEVASTRRAVGMLREKGVEGYVLFEGDPARYEFTPGDDLVYPPVNH</sequence>
<dbReference type="PATRIC" id="fig|573737.6.peg.6006"/>
<gene>
    <name evidence="1" type="ORF">MB84_29800</name>
</gene>
<protein>
    <submittedName>
        <fullName evidence="1">Uncharacterized protein</fullName>
    </submittedName>
</protein>
<evidence type="ECO:0000313" key="2">
    <source>
        <dbReference type="Proteomes" id="UP000035050"/>
    </source>
</evidence>
<name>A0A0G3IEI2_9BURK</name>
<dbReference type="Proteomes" id="UP000035050">
    <property type="component" value="Plasmid pPO70-2"/>
</dbReference>
<keyword evidence="2" id="KW-1185">Reference proteome</keyword>
<geneLocation type="plasmid" evidence="1 2">
    <name>pPO70-2</name>
</geneLocation>
<evidence type="ECO:0000313" key="1">
    <source>
        <dbReference type="EMBL" id="AKK24963.1"/>
    </source>
</evidence>
<dbReference type="EMBL" id="CP011519">
    <property type="protein sequence ID" value="AKK24963.1"/>
    <property type="molecule type" value="Genomic_DNA"/>
</dbReference>
<keyword evidence="1" id="KW-0614">Plasmid</keyword>